<dbReference type="GO" id="GO:0003755">
    <property type="term" value="F:peptidyl-prolyl cis-trans isomerase activity"/>
    <property type="evidence" value="ECO:0007669"/>
    <property type="project" value="UniProtKB-KW"/>
</dbReference>
<dbReference type="EMBL" id="BLQM01000406">
    <property type="protein sequence ID" value="GMH88107.1"/>
    <property type="molecule type" value="Genomic_DNA"/>
</dbReference>
<dbReference type="FunFam" id="3.10.50.40:FF:000025">
    <property type="entry name" value="Peptidylprolyl isomerase"/>
    <property type="match status" value="1"/>
</dbReference>
<proteinExistence type="predicted"/>
<keyword evidence="3 5" id="KW-0697">Rotamase</keyword>
<dbReference type="EC" id="5.2.1.8" evidence="2 5"/>
<dbReference type="Gene3D" id="3.10.50.40">
    <property type="match status" value="1"/>
</dbReference>
<evidence type="ECO:0000313" key="7">
    <source>
        <dbReference type="EMBL" id="GMH88107.1"/>
    </source>
</evidence>
<dbReference type="PROSITE" id="PS50059">
    <property type="entry name" value="FKBP_PPIASE"/>
    <property type="match status" value="1"/>
</dbReference>
<evidence type="ECO:0000313" key="8">
    <source>
        <dbReference type="Proteomes" id="UP001162640"/>
    </source>
</evidence>
<dbReference type="Proteomes" id="UP001162640">
    <property type="component" value="Unassembled WGS sequence"/>
</dbReference>
<dbReference type="GO" id="GO:0005737">
    <property type="term" value="C:cytoplasm"/>
    <property type="evidence" value="ECO:0007669"/>
    <property type="project" value="TreeGrafter"/>
</dbReference>
<evidence type="ECO:0000256" key="1">
    <source>
        <dbReference type="ARBA" id="ARBA00000971"/>
    </source>
</evidence>
<evidence type="ECO:0000256" key="2">
    <source>
        <dbReference type="ARBA" id="ARBA00013194"/>
    </source>
</evidence>
<gene>
    <name evidence="7" type="ORF">TL16_g11060</name>
</gene>
<dbReference type="PANTHER" id="PTHR10516">
    <property type="entry name" value="PEPTIDYL-PROLYL CIS-TRANS ISOMERASE"/>
    <property type="match status" value="1"/>
</dbReference>
<dbReference type="PANTHER" id="PTHR10516:SF443">
    <property type="entry name" value="FK506-BINDING PROTEIN 59-RELATED"/>
    <property type="match status" value="1"/>
</dbReference>
<evidence type="ECO:0000256" key="3">
    <source>
        <dbReference type="ARBA" id="ARBA00023110"/>
    </source>
</evidence>
<name>A0A9W7BCW0_9STRA</name>
<dbReference type="Pfam" id="PF00254">
    <property type="entry name" value="FKBP_C"/>
    <property type="match status" value="1"/>
</dbReference>
<reference evidence="8" key="1">
    <citation type="journal article" date="2023" name="Commun. Biol.">
        <title>Genome analysis of Parmales, the sister group of diatoms, reveals the evolutionary specialization of diatoms from phago-mixotrophs to photoautotrophs.</title>
        <authorList>
            <person name="Ban H."/>
            <person name="Sato S."/>
            <person name="Yoshikawa S."/>
            <person name="Yamada K."/>
            <person name="Nakamura Y."/>
            <person name="Ichinomiya M."/>
            <person name="Sato N."/>
            <person name="Blanc-Mathieu R."/>
            <person name="Endo H."/>
            <person name="Kuwata A."/>
            <person name="Ogata H."/>
        </authorList>
    </citation>
    <scope>NUCLEOTIDE SEQUENCE [LARGE SCALE GENOMIC DNA]</scope>
</reference>
<evidence type="ECO:0000256" key="4">
    <source>
        <dbReference type="ARBA" id="ARBA00023235"/>
    </source>
</evidence>
<keyword evidence="4 5" id="KW-0413">Isomerase</keyword>
<evidence type="ECO:0000256" key="5">
    <source>
        <dbReference type="PROSITE-ProRule" id="PRU00277"/>
    </source>
</evidence>
<dbReference type="InterPro" id="IPR046357">
    <property type="entry name" value="PPIase_dom_sf"/>
</dbReference>
<protein>
    <recommendedName>
        <fullName evidence="2 5">peptidylprolyl isomerase</fullName>
        <ecNumber evidence="2 5">5.2.1.8</ecNumber>
    </recommendedName>
</protein>
<feature type="domain" description="PPIase FKBP-type" evidence="6">
    <location>
        <begin position="21"/>
        <end position="109"/>
    </location>
</feature>
<accession>A0A9W7BCW0</accession>
<comment type="catalytic activity">
    <reaction evidence="1 5">
        <text>[protein]-peptidylproline (omega=180) = [protein]-peptidylproline (omega=0)</text>
        <dbReference type="Rhea" id="RHEA:16237"/>
        <dbReference type="Rhea" id="RHEA-COMP:10747"/>
        <dbReference type="Rhea" id="RHEA-COMP:10748"/>
        <dbReference type="ChEBI" id="CHEBI:83833"/>
        <dbReference type="ChEBI" id="CHEBI:83834"/>
        <dbReference type="EC" id="5.2.1.8"/>
    </reaction>
</comment>
<dbReference type="InterPro" id="IPR001179">
    <property type="entry name" value="PPIase_FKBP_dom"/>
</dbReference>
<dbReference type="InterPro" id="IPR050689">
    <property type="entry name" value="FKBP-type_PPIase"/>
</dbReference>
<comment type="caution">
    <text evidence="7">The sequence shown here is derived from an EMBL/GenBank/DDBJ whole genome shotgun (WGS) entry which is preliminary data.</text>
</comment>
<dbReference type="AlphaFoldDB" id="A0A9W7BCW0"/>
<dbReference type="SUPFAM" id="SSF54534">
    <property type="entry name" value="FKBP-like"/>
    <property type="match status" value="1"/>
</dbReference>
<organism evidence="7 8">
    <name type="scientific">Triparma laevis f. inornata</name>
    <dbReference type="NCBI Taxonomy" id="1714386"/>
    <lineage>
        <taxon>Eukaryota</taxon>
        <taxon>Sar</taxon>
        <taxon>Stramenopiles</taxon>
        <taxon>Ochrophyta</taxon>
        <taxon>Bolidophyceae</taxon>
        <taxon>Parmales</taxon>
        <taxon>Triparmaceae</taxon>
        <taxon>Triparma</taxon>
    </lineage>
</organism>
<sequence>MDEVKVEIFAAGDGVNYPKKGSMVTVHYTGYLADGKQFDSSRDRGKPFKFRLCSEQVISGLDEGVSALSIGERAKISIPASKAYSSRGFPGLVPANMDLVFDLELITFN</sequence>
<evidence type="ECO:0000259" key="6">
    <source>
        <dbReference type="PROSITE" id="PS50059"/>
    </source>
</evidence>